<reference evidence="1 2" key="1">
    <citation type="journal article" date="2008" name="Nature">
        <title>The genome of the choanoflagellate Monosiga brevicollis and the origin of metazoans.</title>
        <authorList>
            <consortium name="JGI Sequencing"/>
            <person name="King N."/>
            <person name="Westbrook M.J."/>
            <person name="Young S.L."/>
            <person name="Kuo A."/>
            <person name="Abedin M."/>
            <person name="Chapman J."/>
            <person name="Fairclough S."/>
            <person name="Hellsten U."/>
            <person name="Isogai Y."/>
            <person name="Letunic I."/>
            <person name="Marr M."/>
            <person name="Pincus D."/>
            <person name="Putnam N."/>
            <person name="Rokas A."/>
            <person name="Wright K.J."/>
            <person name="Zuzow R."/>
            <person name="Dirks W."/>
            <person name="Good M."/>
            <person name="Goodstein D."/>
            <person name="Lemons D."/>
            <person name="Li W."/>
            <person name="Lyons J.B."/>
            <person name="Morris A."/>
            <person name="Nichols S."/>
            <person name="Richter D.J."/>
            <person name="Salamov A."/>
            <person name="Bork P."/>
            <person name="Lim W.A."/>
            <person name="Manning G."/>
            <person name="Miller W.T."/>
            <person name="McGinnis W."/>
            <person name="Shapiro H."/>
            <person name="Tjian R."/>
            <person name="Grigoriev I.V."/>
            <person name="Rokhsar D."/>
        </authorList>
    </citation>
    <scope>NUCLEOTIDE SEQUENCE [LARGE SCALE GENOMIC DNA]</scope>
    <source>
        <strain evidence="2">MX1 / ATCC 50154</strain>
    </source>
</reference>
<dbReference type="RefSeq" id="XP_001749179.1">
    <property type="nucleotide sequence ID" value="XM_001749127.1"/>
</dbReference>
<organism evidence="1 2">
    <name type="scientific">Monosiga brevicollis</name>
    <name type="common">Choanoflagellate</name>
    <dbReference type="NCBI Taxonomy" id="81824"/>
    <lineage>
        <taxon>Eukaryota</taxon>
        <taxon>Choanoflagellata</taxon>
        <taxon>Craspedida</taxon>
        <taxon>Salpingoecidae</taxon>
        <taxon>Monosiga</taxon>
    </lineage>
</organism>
<keyword evidence="2" id="KW-1185">Reference proteome</keyword>
<dbReference type="InParanoid" id="A9V936"/>
<dbReference type="KEGG" id="mbr:MONBRDRAFT_11385"/>
<evidence type="ECO:0000313" key="1">
    <source>
        <dbReference type="EMBL" id="EDQ85985.1"/>
    </source>
</evidence>
<accession>A9V936</accession>
<sequence>MSKDSFASTMNNLQQSIVSYAAERGVAIVSSRGKASVLLNSANAVPWTPKYSVFLFVVEGSQAYIALNTVDDGSCIACRSSDHKVYTFDFEIKAESGFSTVIGGSKCSGATVADMMDQLEAADLNMTSPQGYEFNTRVCFGLKGATGIDYSLVNFNDSAGGLGLEPRTLSSELNSTAINDHMRRDYLHMISKPRSLCQSSKIVNLDDALVDTINTSAADAQGVVRSEFEEMGGQTNTEHVLKLLNVDPKDAVVVKEMTFYDGSGVRVQMRNVFVGIANGNLVFASKMEELEMNVDHFGALDVSFETDMAARNTSCISSARACCIKYNPISLIAGAIGSCFSFCTRNVCVCCKPSLPMYTQIKDLDQLGATRISTKSIVSTRYMSTKTVVATSKAEQFGPCYGVLKCCNPCCCCCSKSEYQVTSRSVDSATERVAHIGVYNDVVPGSYEEMSGTLQLIFARGEREDKALALIQRLMDMAADNASNLAEARLQMHAAHGPTQHKGWFSSISA</sequence>
<evidence type="ECO:0000313" key="2">
    <source>
        <dbReference type="Proteomes" id="UP000001357"/>
    </source>
</evidence>
<protein>
    <submittedName>
        <fullName evidence="1">Uncharacterized protein</fullName>
    </submittedName>
</protein>
<dbReference type="EMBL" id="CH991569">
    <property type="protein sequence ID" value="EDQ85985.1"/>
    <property type="molecule type" value="Genomic_DNA"/>
</dbReference>
<proteinExistence type="predicted"/>
<gene>
    <name evidence="1" type="ORF">MONBRDRAFT_11385</name>
</gene>
<name>A9V936_MONBE</name>
<dbReference type="Proteomes" id="UP000001357">
    <property type="component" value="Unassembled WGS sequence"/>
</dbReference>
<dbReference type="AlphaFoldDB" id="A9V936"/>
<dbReference type="GeneID" id="5894456"/>